<keyword evidence="2 5" id="KW-0378">Hydrolase</keyword>
<dbReference type="SUPFAM" id="SSF51695">
    <property type="entry name" value="PLC-like phosphodiesterases"/>
    <property type="match status" value="1"/>
</dbReference>
<dbReference type="InterPro" id="IPR035892">
    <property type="entry name" value="C2_domain_sf"/>
</dbReference>
<evidence type="ECO:0000256" key="5">
    <source>
        <dbReference type="RuleBase" id="RU361133"/>
    </source>
</evidence>
<evidence type="ECO:0000313" key="10">
    <source>
        <dbReference type="Proteomes" id="UP000815325"/>
    </source>
</evidence>
<comment type="catalytic activity">
    <reaction evidence="5">
        <text>a 1,2-diacyl-sn-glycero-3-phospho-(1D-myo-inositol-4,5-bisphosphate) + H2O = 1D-myo-inositol 1,4,5-trisphosphate + a 1,2-diacyl-sn-glycerol + H(+)</text>
        <dbReference type="Rhea" id="RHEA:33179"/>
        <dbReference type="ChEBI" id="CHEBI:15377"/>
        <dbReference type="ChEBI" id="CHEBI:15378"/>
        <dbReference type="ChEBI" id="CHEBI:17815"/>
        <dbReference type="ChEBI" id="CHEBI:58456"/>
        <dbReference type="ChEBI" id="CHEBI:203600"/>
        <dbReference type="EC" id="3.1.4.11"/>
    </reaction>
</comment>
<evidence type="ECO:0000256" key="1">
    <source>
        <dbReference type="ARBA" id="ARBA00012368"/>
    </source>
</evidence>
<feature type="domain" description="C2" evidence="7">
    <location>
        <begin position="149"/>
        <end position="272"/>
    </location>
</feature>
<dbReference type="InterPro" id="IPR000008">
    <property type="entry name" value="C2_dom"/>
</dbReference>
<dbReference type="PROSITE" id="PS50008">
    <property type="entry name" value="PIPLC_Y_DOMAIN"/>
    <property type="match status" value="1"/>
</dbReference>
<comment type="caution">
    <text evidence="9">The sequence shown here is derived from an EMBL/GenBank/DDBJ whole genome shotgun (WGS) entry which is preliminary data.</text>
</comment>
<feature type="domain" description="PI-PLC Y-box" evidence="8">
    <location>
        <begin position="64"/>
        <end position="151"/>
    </location>
</feature>
<sequence length="330" mass="36805">MTTHLVFMQHNLLFVTQGEMTYSFAGESGEQTVLHDHPHRHRQGSNLGLAKSAKSMGQQESKDVEDEVGQQVVQSVGTLQEVYLYTSRHIMRVYPGGLRLGSTNYDPSNAWTLGASFAALNWQNWGTPTFLNRAKFSVNNKTGYVLKPRWMINPIGKNPLPPVKPRRLCVTLYAAYARQKGILCWKDDMYVALELRGMPCDCQEVESAAVWNSGRLLLNQRFYFNITYPGMAQLALILMDDDLPGKDLDDVLGTFACPISTLNPGNWKACLTTSKGQFKPSRWLKFGFEWLDEGPPSLGVPGRATAGPPKYGNVEQETILNGGDVEVIVE</sequence>
<evidence type="ECO:0000256" key="4">
    <source>
        <dbReference type="ARBA" id="ARBA00023098"/>
    </source>
</evidence>
<organism evidence="9 10">
    <name type="scientific">Dunaliella salina</name>
    <name type="common">Green alga</name>
    <name type="synonym">Protococcus salinus</name>
    <dbReference type="NCBI Taxonomy" id="3046"/>
    <lineage>
        <taxon>Eukaryota</taxon>
        <taxon>Viridiplantae</taxon>
        <taxon>Chlorophyta</taxon>
        <taxon>core chlorophytes</taxon>
        <taxon>Chlorophyceae</taxon>
        <taxon>CS clade</taxon>
        <taxon>Chlamydomonadales</taxon>
        <taxon>Dunaliellaceae</taxon>
        <taxon>Dunaliella</taxon>
    </lineage>
</organism>
<dbReference type="Proteomes" id="UP000815325">
    <property type="component" value="Unassembled WGS sequence"/>
</dbReference>
<dbReference type="Gene3D" id="2.60.40.150">
    <property type="entry name" value="C2 domain"/>
    <property type="match status" value="1"/>
</dbReference>
<protein>
    <recommendedName>
        <fullName evidence="1 5">Phosphoinositide phospholipase C</fullName>
        <ecNumber evidence="1 5">3.1.4.11</ecNumber>
    </recommendedName>
</protein>
<evidence type="ECO:0000313" key="9">
    <source>
        <dbReference type="EMBL" id="KAF5834526.1"/>
    </source>
</evidence>
<accession>A0ABQ7GIT8</accession>
<dbReference type="Pfam" id="PF00387">
    <property type="entry name" value="PI-PLC-Y"/>
    <property type="match status" value="1"/>
</dbReference>
<dbReference type="EC" id="3.1.4.11" evidence="1 5"/>
<dbReference type="SUPFAM" id="SSF49562">
    <property type="entry name" value="C2 domain (Calcium/lipid-binding domain, CaLB)"/>
    <property type="match status" value="1"/>
</dbReference>
<dbReference type="PRINTS" id="PR00390">
    <property type="entry name" value="PHPHLIPASEC"/>
</dbReference>
<keyword evidence="4 5" id="KW-0443">Lipid metabolism</keyword>
<proteinExistence type="predicted"/>
<dbReference type="EMBL" id="MU069751">
    <property type="protein sequence ID" value="KAF5834526.1"/>
    <property type="molecule type" value="Genomic_DNA"/>
</dbReference>
<evidence type="ECO:0000259" key="8">
    <source>
        <dbReference type="PROSITE" id="PS50008"/>
    </source>
</evidence>
<gene>
    <name evidence="9" type="ORF">DUNSADRAFT_8777</name>
</gene>
<feature type="region of interest" description="Disordered" evidence="6">
    <location>
        <begin position="37"/>
        <end position="63"/>
    </location>
</feature>
<evidence type="ECO:0000256" key="2">
    <source>
        <dbReference type="ARBA" id="ARBA00022801"/>
    </source>
</evidence>
<dbReference type="InterPro" id="IPR001192">
    <property type="entry name" value="PI-PLC_fam"/>
</dbReference>
<evidence type="ECO:0000256" key="3">
    <source>
        <dbReference type="ARBA" id="ARBA00022963"/>
    </source>
</evidence>
<evidence type="ECO:0000256" key="6">
    <source>
        <dbReference type="SAM" id="MobiDB-lite"/>
    </source>
</evidence>
<name>A0ABQ7GIT8_DUNSA</name>
<reference evidence="9" key="1">
    <citation type="submission" date="2017-08" db="EMBL/GenBank/DDBJ databases">
        <authorList>
            <person name="Polle J.E."/>
            <person name="Barry K."/>
            <person name="Cushman J."/>
            <person name="Schmutz J."/>
            <person name="Tran D."/>
            <person name="Hathwaick L.T."/>
            <person name="Yim W.C."/>
            <person name="Jenkins J."/>
            <person name="Mckie-Krisberg Z.M."/>
            <person name="Prochnik S."/>
            <person name="Lindquist E."/>
            <person name="Dockter R.B."/>
            <person name="Adam C."/>
            <person name="Molina H."/>
            <person name="Bunkerborg J."/>
            <person name="Jin E."/>
            <person name="Buchheim M."/>
            <person name="Magnuson J."/>
        </authorList>
    </citation>
    <scope>NUCLEOTIDE SEQUENCE</scope>
    <source>
        <strain evidence="9">CCAP 19/18</strain>
    </source>
</reference>
<dbReference type="SMART" id="SM00149">
    <property type="entry name" value="PLCYc"/>
    <property type="match status" value="1"/>
</dbReference>
<keyword evidence="3 5" id="KW-0442">Lipid degradation</keyword>
<dbReference type="PANTHER" id="PTHR10336:SF36">
    <property type="entry name" value="1-PHOSPHATIDYLINOSITOL 4,5-BISPHOSPHATE PHOSPHODIESTERASE BETA-4"/>
    <property type="match status" value="1"/>
</dbReference>
<keyword evidence="10" id="KW-1185">Reference proteome</keyword>
<dbReference type="PANTHER" id="PTHR10336">
    <property type="entry name" value="PHOSPHOINOSITIDE-SPECIFIC PHOSPHOLIPASE C FAMILY PROTEIN"/>
    <property type="match status" value="1"/>
</dbReference>
<dbReference type="Gene3D" id="3.20.20.190">
    <property type="entry name" value="Phosphatidylinositol (PI) phosphodiesterase"/>
    <property type="match status" value="1"/>
</dbReference>
<dbReference type="InterPro" id="IPR001711">
    <property type="entry name" value="PLipase_C_Pinositol-sp_Y"/>
</dbReference>
<evidence type="ECO:0000259" key="7">
    <source>
        <dbReference type="PROSITE" id="PS50004"/>
    </source>
</evidence>
<dbReference type="InterPro" id="IPR017946">
    <property type="entry name" value="PLC-like_Pdiesterase_TIM-brl"/>
</dbReference>
<dbReference type="PROSITE" id="PS50004">
    <property type="entry name" value="C2"/>
    <property type="match status" value="1"/>
</dbReference>